<dbReference type="InterPro" id="IPR012337">
    <property type="entry name" value="RNaseH-like_sf"/>
</dbReference>
<dbReference type="EMBL" id="KI925463">
    <property type="protein sequence ID" value="ETW77117.1"/>
    <property type="molecule type" value="Genomic_DNA"/>
</dbReference>
<dbReference type="OrthoDB" id="444848at2759"/>
<dbReference type="PROSITE" id="PS50994">
    <property type="entry name" value="INTEGRASE"/>
    <property type="match status" value="1"/>
</dbReference>
<dbReference type="KEGG" id="hir:HETIRDRAFT_454503"/>
<feature type="compositionally biased region" description="Acidic residues" evidence="2">
    <location>
        <begin position="202"/>
        <end position="211"/>
    </location>
</feature>
<dbReference type="GO" id="GO:0003723">
    <property type="term" value="F:RNA binding"/>
    <property type="evidence" value="ECO:0007669"/>
    <property type="project" value="UniProtKB-KW"/>
</dbReference>
<dbReference type="RefSeq" id="XP_009550663.1">
    <property type="nucleotide sequence ID" value="XM_009552368.1"/>
</dbReference>
<dbReference type="AlphaFoldDB" id="W4JU88"/>
<evidence type="ECO:0000313" key="5">
    <source>
        <dbReference type="Proteomes" id="UP000030671"/>
    </source>
</evidence>
<dbReference type="eggNOG" id="ENOG502SRIE">
    <property type="taxonomic scope" value="Eukaryota"/>
</dbReference>
<dbReference type="SUPFAM" id="SSF53098">
    <property type="entry name" value="Ribonuclease H-like"/>
    <property type="match status" value="1"/>
</dbReference>
<evidence type="ECO:0000256" key="2">
    <source>
        <dbReference type="SAM" id="MobiDB-lite"/>
    </source>
</evidence>
<organism evidence="4 5">
    <name type="scientific">Heterobasidion irregulare (strain TC 32-1)</name>
    <dbReference type="NCBI Taxonomy" id="747525"/>
    <lineage>
        <taxon>Eukaryota</taxon>
        <taxon>Fungi</taxon>
        <taxon>Dikarya</taxon>
        <taxon>Basidiomycota</taxon>
        <taxon>Agaricomycotina</taxon>
        <taxon>Agaricomycetes</taxon>
        <taxon>Russulales</taxon>
        <taxon>Bondarzewiaceae</taxon>
        <taxon>Heterobasidion</taxon>
        <taxon>Heterobasidion annosum species complex</taxon>
    </lineage>
</organism>
<accession>W4JU88</accession>
<keyword evidence="5" id="KW-1185">Reference proteome</keyword>
<evidence type="ECO:0000313" key="4">
    <source>
        <dbReference type="EMBL" id="ETW77117.1"/>
    </source>
</evidence>
<dbReference type="HOGENOM" id="CLU_1305014_0_0_1"/>
<protein>
    <recommendedName>
        <fullName evidence="3">Integrase catalytic domain-containing protein</fullName>
    </recommendedName>
</protein>
<gene>
    <name evidence="4" type="ORF">HETIRDRAFT_454503</name>
</gene>
<name>W4JU88_HETIT</name>
<dbReference type="Gene3D" id="3.30.420.10">
    <property type="entry name" value="Ribonuclease H-like superfamily/Ribonuclease H"/>
    <property type="match status" value="1"/>
</dbReference>
<reference evidence="4 5" key="1">
    <citation type="journal article" date="2012" name="New Phytol.">
        <title>Insight into trade-off between wood decay and parasitism from the genome of a fungal forest pathogen.</title>
        <authorList>
            <person name="Olson A."/>
            <person name="Aerts A."/>
            <person name="Asiegbu F."/>
            <person name="Belbahri L."/>
            <person name="Bouzid O."/>
            <person name="Broberg A."/>
            <person name="Canback B."/>
            <person name="Coutinho P.M."/>
            <person name="Cullen D."/>
            <person name="Dalman K."/>
            <person name="Deflorio G."/>
            <person name="van Diepen L.T."/>
            <person name="Dunand C."/>
            <person name="Duplessis S."/>
            <person name="Durling M."/>
            <person name="Gonthier P."/>
            <person name="Grimwood J."/>
            <person name="Fossdal C.G."/>
            <person name="Hansson D."/>
            <person name="Henrissat B."/>
            <person name="Hietala A."/>
            <person name="Himmelstrand K."/>
            <person name="Hoffmeister D."/>
            <person name="Hogberg N."/>
            <person name="James T.Y."/>
            <person name="Karlsson M."/>
            <person name="Kohler A."/>
            <person name="Kues U."/>
            <person name="Lee Y.H."/>
            <person name="Lin Y.C."/>
            <person name="Lind M."/>
            <person name="Lindquist E."/>
            <person name="Lombard V."/>
            <person name="Lucas S."/>
            <person name="Lunden K."/>
            <person name="Morin E."/>
            <person name="Murat C."/>
            <person name="Park J."/>
            <person name="Raffaello T."/>
            <person name="Rouze P."/>
            <person name="Salamov A."/>
            <person name="Schmutz J."/>
            <person name="Solheim H."/>
            <person name="Stahlberg J."/>
            <person name="Velez H."/>
            <person name="de Vries R.P."/>
            <person name="Wiebenga A."/>
            <person name="Woodward S."/>
            <person name="Yakovlev I."/>
            <person name="Garbelotto M."/>
            <person name="Martin F."/>
            <person name="Grigoriev I.V."/>
            <person name="Stenlid J."/>
        </authorList>
    </citation>
    <scope>NUCLEOTIDE SEQUENCE [LARGE SCALE GENOMIC DNA]</scope>
    <source>
        <strain evidence="4 5">TC 32-1</strain>
    </source>
</reference>
<dbReference type="Proteomes" id="UP000030671">
    <property type="component" value="Unassembled WGS sequence"/>
</dbReference>
<sequence length="211" mass="23855">MLQRKTSSALADWIFEDILCRWGTLVEIVSNNGPAFVKALNQLAKKYHVWHIRISGYNSRANGIAERPYFNVRQALFKAVDGDQAKWNHAAHFVFWADHITVQHRMGCLPYFAVTRTHPLLPLNIAKATYLLPPLTTTLSTTDFIAQWAIALQNTDQTLPTFAAQLLLKLTNLEALLNISQERLWAMEDSQLSNNDTKNDSADEDTNTSSV</sequence>
<dbReference type="GO" id="GO:0015074">
    <property type="term" value="P:DNA integration"/>
    <property type="evidence" value="ECO:0007669"/>
    <property type="project" value="InterPro"/>
</dbReference>
<proteinExistence type="predicted"/>
<dbReference type="InterPro" id="IPR036397">
    <property type="entry name" value="RNaseH_sf"/>
</dbReference>
<dbReference type="GO" id="GO:0005634">
    <property type="term" value="C:nucleus"/>
    <property type="evidence" value="ECO:0007669"/>
    <property type="project" value="UniProtKB-ARBA"/>
</dbReference>
<dbReference type="InParanoid" id="W4JU88"/>
<feature type="region of interest" description="Disordered" evidence="2">
    <location>
        <begin position="191"/>
        <end position="211"/>
    </location>
</feature>
<dbReference type="GeneID" id="20676526"/>
<evidence type="ECO:0000256" key="1">
    <source>
        <dbReference type="ARBA" id="ARBA00022884"/>
    </source>
</evidence>
<keyword evidence="1" id="KW-0694">RNA-binding</keyword>
<feature type="domain" description="Integrase catalytic" evidence="3">
    <location>
        <begin position="1"/>
        <end position="118"/>
    </location>
</feature>
<dbReference type="InterPro" id="IPR001584">
    <property type="entry name" value="Integrase_cat-core"/>
</dbReference>
<evidence type="ECO:0000259" key="3">
    <source>
        <dbReference type="PROSITE" id="PS50994"/>
    </source>
</evidence>